<feature type="transmembrane region" description="Helical" evidence="1">
    <location>
        <begin position="9"/>
        <end position="29"/>
    </location>
</feature>
<sequence>MTISQDRRLWLGGGVLAAVLLVAASWFLLISPTMSDTSSLKSQTTDGELQSTVLSGKLAKLKQQKDGIAALQSQLAGSLLALPTDSGLPALTRQLTQQAKNNGVVLGSIVVTGVSRTSPNGGSIVGAGTGSASAAGGLYAIPVSVVVGGAVKNELAFLHSIQFDGPRTALVNATSFMPLAGTSSATLDRGAALTVQLTVYSAPKSPLQEKQLQQDVAAAASAGVSN</sequence>
<keyword evidence="3" id="KW-1185">Reference proteome</keyword>
<evidence type="ECO:0000313" key="3">
    <source>
        <dbReference type="Proteomes" id="UP001056336"/>
    </source>
</evidence>
<dbReference type="Proteomes" id="UP001056336">
    <property type="component" value="Chromosome"/>
</dbReference>
<evidence type="ECO:0008006" key="4">
    <source>
        <dbReference type="Google" id="ProtNLM"/>
    </source>
</evidence>
<dbReference type="RefSeq" id="WP_249773442.1">
    <property type="nucleotide sequence ID" value="NZ_CP097332.1"/>
</dbReference>
<proteinExistence type="predicted"/>
<evidence type="ECO:0000313" key="2">
    <source>
        <dbReference type="EMBL" id="UQX89546.1"/>
    </source>
</evidence>
<dbReference type="EMBL" id="CP097332">
    <property type="protein sequence ID" value="UQX89546.1"/>
    <property type="molecule type" value="Genomic_DNA"/>
</dbReference>
<protein>
    <recommendedName>
        <fullName evidence="4">DUF881 domain-containing protein</fullName>
    </recommendedName>
</protein>
<keyword evidence="1" id="KW-0472">Membrane</keyword>
<evidence type="ECO:0000256" key="1">
    <source>
        <dbReference type="SAM" id="Phobius"/>
    </source>
</evidence>
<name>A0ABY4R0X1_9ACTN</name>
<reference evidence="2" key="2">
    <citation type="submission" date="2022-05" db="EMBL/GenBank/DDBJ databases">
        <authorList>
            <person name="Kim J.-S."/>
            <person name="Lee K."/>
            <person name="Suh M."/>
            <person name="Eom M."/>
            <person name="Kim J.-S."/>
            <person name="Kim D.-S."/>
            <person name="Ko S.-H."/>
            <person name="Shin Y."/>
            <person name="Lee J.-S."/>
        </authorList>
    </citation>
    <scope>NUCLEOTIDE SEQUENCE</scope>
    <source>
        <strain evidence="2">N237</strain>
    </source>
</reference>
<keyword evidence="1" id="KW-1133">Transmembrane helix</keyword>
<gene>
    <name evidence="2" type="ORF">M6D93_05935</name>
</gene>
<keyword evidence="1" id="KW-0812">Transmembrane</keyword>
<accession>A0ABY4R0X1</accession>
<organism evidence="2 3">
    <name type="scientific">Jatrophihabitans telluris</name>
    <dbReference type="NCBI Taxonomy" id="2038343"/>
    <lineage>
        <taxon>Bacteria</taxon>
        <taxon>Bacillati</taxon>
        <taxon>Actinomycetota</taxon>
        <taxon>Actinomycetes</taxon>
        <taxon>Jatrophihabitantales</taxon>
        <taxon>Jatrophihabitantaceae</taxon>
        <taxon>Jatrophihabitans</taxon>
    </lineage>
</organism>
<reference evidence="2" key="1">
    <citation type="journal article" date="2018" name="Int. J. Syst. Evol. Microbiol.">
        <title>Jatrophihabitans telluris sp. nov., isolated from sediment soil of lava forest wetlands and the emended description of the genus Jatrophihabitans.</title>
        <authorList>
            <person name="Lee K.C."/>
            <person name="Suh M.K."/>
            <person name="Eom M.K."/>
            <person name="Kim K.K."/>
            <person name="Kim J.S."/>
            <person name="Kim D.S."/>
            <person name="Ko S.H."/>
            <person name="Shin Y.K."/>
            <person name="Lee J.S."/>
        </authorList>
    </citation>
    <scope>NUCLEOTIDE SEQUENCE</scope>
    <source>
        <strain evidence="2">N237</strain>
    </source>
</reference>